<accession>A0AC60A0N4</accession>
<reference evidence="1" key="1">
    <citation type="submission" date="2023-05" db="EMBL/GenBank/DDBJ databases">
        <authorList>
            <consortium name="ELIXIR-Norway"/>
        </authorList>
    </citation>
    <scope>NUCLEOTIDE SEQUENCE</scope>
</reference>
<sequence length="223" mass="22751">MDSGRARTPSADLAPEEARPSGQSLQPPKVWHLPGKDSGDRVWAKRGEGELCVGPLGGNGGAGAGALDPSGGGAPRSDRRKREVEGGEEVPPSPRAPLREVMWGQTENTRQGPKKAGSGWTRRAHRQSGVGTAGGAGEAAARAGRRAGARGAGHPAGQRDGAGEPRVWPGAGCWGCSFSPLSGRQGPPEKLLGFSQALSAKPTVTAAGVGVSLGEVPVRWSPR</sequence>
<gene>
    <name evidence="1" type="ORF">MRATA1EN22A_LOCUS25434</name>
</gene>
<organism evidence="1 2">
    <name type="scientific">Rangifer tarandus platyrhynchus</name>
    <name type="common">Svalbard reindeer</name>
    <dbReference type="NCBI Taxonomy" id="3082113"/>
    <lineage>
        <taxon>Eukaryota</taxon>
        <taxon>Metazoa</taxon>
        <taxon>Chordata</taxon>
        <taxon>Craniata</taxon>
        <taxon>Vertebrata</taxon>
        <taxon>Euteleostomi</taxon>
        <taxon>Mammalia</taxon>
        <taxon>Eutheria</taxon>
        <taxon>Laurasiatheria</taxon>
        <taxon>Artiodactyla</taxon>
        <taxon>Ruminantia</taxon>
        <taxon>Pecora</taxon>
        <taxon>Cervidae</taxon>
        <taxon>Odocoileinae</taxon>
        <taxon>Rangifer</taxon>
    </lineage>
</organism>
<evidence type="ECO:0000313" key="1">
    <source>
        <dbReference type="EMBL" id="CAN0541597.1"/>
    </source>
</evidence>
<proteinExistence type="predicted"/>
<name>A0AC60A0N4_RANTA</name>
<evidence type="ECO:0000313" key="2">
    <source>
        <dbReference type="Proteomes" id="UP001162501"/>
    </source>
</evidence>
<dbReference type="EMBL" id="OX596090">
    <property type="protein sequence ID" value="CAN0541597.1"/>
    <property type="molecule type" value="Genomic_DNA"/>
</dbReference>
<dbReference type="Proteomes" id="UP001162501">
    <property type="component" value="Chromosome 6"/>
</dbReference>
<reference evidence="1" key="2">
    <citation type="submission" date="2025-03" db="EMBL/GenBank/DDBJ databases">
        <authorList>
            <consortium name="ELIXIR-Norway"/>
            <consortium name="Elixir Norway"/>
        </authorList>
    </citation>
    <scope>NUCLEOTIDE SEQUENCE</scope>
</reference>
<protein>
    <submittedName>
        <fullName evidence="1">Uncharacterized protein</fullName>
    </submittedName>
</protein>